<evidence type="ECO:0000313" key="2">
    <source>
        <dbReference type="EMBL" id="MCG4764185.1"/>
    </source>
</evidence>
<proteinExistence type="predicted"/>
<dbReference type="Proteomes" id="UP001199915">
    <property type="component" value="Unassembled WGS sequence"/>
</dbReference>
<protein>
    <submittedName>
        <fullName evidence="2">Uncharacterized protein</fullName>
    </submittedName>
</protein>
<gene>
    <name evidence="2" type="ORF">L0N21_01410</name>
</gene>
<dbReference type="EMBL" id="JAKNFS010000002">
    <property type="protein sequence ID" value="MCG4764185.1"/>
    <property type="molecule type" value="Genomic_DNA"/>
</dbReference>
<accession>A0AAE3EY77</accession>
<dbReference type="RefSeq" id="WP_238032726.1">
    <property type="nucleotide sequence ID" value="NZ_JAKNFS010000002.1"/>
</dbReference>
<evidence type="ECO:0000256" key="1">
    <source>
        <dbReference type="SAM" id="MobiDB-lite"/>
    </source>
</evidence>
<organism evidence="2 3">
    <name type="scientific">Fusicatenibacter saccharivorans</name>
    <dbReference type="NCBI Taxonomy" id="1150298"/>
    <lineage>
        <taxon>Bacteria</taxon>
        <taxon>Bacillati</taxon>
        <taxon>Bacillota</taxon>
        <taxon>Clostridia</taxon>
        <taxon>Lachnospirales</taxon>
        <taxon>Lachnospiraceae</taxon>
        <taxon>Fusicatenibacter</taxon>
    </lineage>
</organism>
<name>A0AAE3EY77_9FIRM</name>
<sequence>MAKNYKETTTQAAVLRTSTKTLSFWCNIREAPLERFAELIEGNIRIALQDFSGGKGDKSKFAYFNLEISDIYEIKDCMQAKKSFFAQKIYGKHPETGGQYNGMCKSFHFALQYTEKAQNGELSRNPYYLCIKNGFAQAAPGQIAGSFYEKKGTFQEGVAVFIRLSERDLKNLLRKVTDYIRVFQMLAGQHLIPLGLAQMENEYSQKKNGYNYNDGYTNPTDYYSPDYYNQNGQGNPSQQSYGTMGQREMPAQNTAPSMQPQGYGQVPNSNGANLQQNSVRVYKKTVTVLTFPVATTEGYVAKILMDTKQWVCFFDQNTAAIVSQACNSGKKQMRMMVTPYRGGAKCLEIIE</sequence>
<dbReference type="AlphaFoldDB" id="A0AAE3EY77"/>
<feature type="compositionally biased region" description="Low complexity" evidence="1">
    <location>
        <begin position="230"/>
        <end position="242"/>
    </location>
</feature>
<evidence type="ECO:0000313" key="3">
    <source>
        <dbReference type="Proteomes" id="UP001199915"/>
    </source>
</evidence>
<comment type="caution">
    <text evidence="2">The sequence shown here is derived from an EMBL/GenBank/DDBJ whole genome shotgun (WGS) entry which is preliminary data.</text>
</comment>
<feature type="region of interest" description="Disordered" evidence="1">
    <location>
        <begin position="230"/>
        <end position="258"/>
    </location>
</feature>
<reference evidence="2" key="1">
    <citation type="submission" date="2022-01" db="EMBL/GenBank/DDBJ databases">
        <title>Collection of gut derived symbiotic bacterial strains cultured from healthy donors.</title>
        <authorList>
            <person name="Lin H."/>
            <person name="Kohout C."/>
            <person name="Waligurski E."/>
            <person name="Pamer E.G."/>
        </authorList>
    </citation>
    <scope>NUCLEOTIDE SEQUENCE</scope>
    <source>
        <strain evidence="2">DFI.5.49</strain>
    </source>
</reference>